<dbReference type="PANTHER" id="PTHR38643">
    <property type="entry name" value="PURINE NUCLEOSIDE PERMEASE C285.05-RELATED"/>
    <property type="match status" value="1"/>
</dbReference>
<feature type="chain" id="PRO_5041368975" description="Purine nucleoside permease" evidence="1">
    <location>
        <begin position="23"/>
        <end position="413"/>
    </location>
</feature>
<dbReference type="AlphaFoldDB" id="A0AA39R324"/>
<evidence type="ECO:0000313" key="3">
    <source>
        <dbReference type="Proteomes" id="UP001166286"/>
    </source>
</evidence>
<dbReference type="GO" id="GO:0005783">
    <property type="term" value="C:endoplasmic reticulum"/>
    <property type="evidence" value="ECO:0007669"/>
    <property type="project" value="TreeGrafter"/>
</dbReference>
<name>A0AA39R324_9LECA</name>
<evidence type="ECO:0000313" key="2">
    <source>
        <dbReference type="EMBL" id="KAK0512526.1"/>
    </source>
</evidence>
<accession>A0AA39R324</accession>
<keyword evidence="3" id="KW-1185">Reference proteome</keyword>
<gene>
    <name evidence="2" type="ORF">JMJ35_004543</name>
</gene>
<organism evidence="2 3">
    <name type="scientific">Cladonia borealis</name>
    <dbReference type="NCBI Taxonomy" id="184061"/>
    <lineage>
        <taxon>Eukaryota</taxon>
        <taxon>Fungi</taxon>
        <taxon>Dikarya</taxon>
        <taxon>Ascomycota</taxon>
        <taxon>Pezizomycotina</taxon>
        <taxon>Lecanoromycetes</taxon>
        <taxon>OSLEUM clade</taxon>
        <taxon>Lecanoromycetidae</taxon>
        <taxon>Lecanorales</taxon>
        <taxon>Lecanorineae</taxon>
        <taxon>Cladoniaceae</taxon>
        <taxon>Cladonia</taxon>
    </lineage>
</organism>
<protein>
    <recommendedName>
        <fullName evidence="4">Purine nucleoside permease</fullName>
    </recommendedName>
</protein>
<dbReference type="Proteomes" id="UP001166286">
    <property type="component" value="Unassembled WGS sequence"/>
</dbReference>
<evidence type="ECO:0000256" key="1">
    <source>
        <dbReference type="SAM" id="SignalP"/>
    </source>
</evidence>
<feature type="signal peptide" evidence="1">
    <location>
        <begin position="1"/>
        <end position="22"/>
    </location>
</feature>
<keyword evidence="1" id="KW-0732">Signal</keyword>
<reference evidence="2" key="1">
    <citation type="submission" date="2023-03" db="EMBL/GenBank/DDBJ databases">
        <title>Complete genome of Cladonia borealis.</title>
        <authorList>
            <person name="Park H."/>
        </authorList>
    </citation>
    <scope>NUCLEOTIDE SEQUENCE</scope>
    <source>
        <strain evidence="2">ANT050790</strain>
    </source>
</reference>
<dbReference type="EMBL" id="JAFEKC020000009">
    <property type="protein sequence ID" value="KAK0512526.1"/>
    <property type="molecule type" value="Genomic_DNA"/>
</dbReference>
<dbReference type="InterPro" id="IPR009486">
    <property type="entry name" value="Pur_nuclsid_perm"/>
</dbReference>
<sequence length="413" mass="44605">MLSFIAIVQVLTAIALVPLASSKPWGTIEARWSDKTNIIKPKVFIIDMFPPEGEAWYGIPEFNLLAKNITVPGISPLYPDVHCTSNEEICQIVTGEAEINAANSMNALTFSGLFDFTTTYFMIAGIAGINPKVATLGSVAFAKYAVQVALQYEFDAREIPANFTTGYVPQGSTFPTEYPQSIYGTEVFEVNDALRQLAIGFAQTATLNDSSAAMAYRANYASTAAYVPGSEPPSVLGCDVATSDVYFSGALLGETFENTTKLFTNGSGVYCTTAQEDNGTLEALLRGALANLTDFSRIVIMRTASDFDRPYIGESDNVADANIFNLFYANQGGFEPALMNIYLAGVKVVEGIINEWDTTFEKGVKAPNYIGDIFGSLGGTPDFGLESYFNDNPVTKRSMKGLGRNAKRYAAKA</sequence>
<dbReference type="Pfam" id="PF06516">
    <property type="entry name" value="NUP"/>
    <property type="match status" value="1"/>
</dbReference>
<dbReference type="PIRSF" id="PIRSF013171">
    <property type="entry name" value="Pur_nuclsid_perm"/>
    <property type="match status" value="1"/>
</dbReference>
<dbReference type="PANTHER" id="PTHR38643:SF1">
    <property type="entry name" value="PURINE NUCLEOSIDE PERMEASE C285.05-RELATED"/>
    <property type="match status" value="1"/>
</dbReference>
<proteinExistence type="predicted"/>
<dbReference type="GO" id="GO:0055085">
    <property type="term" value="P:transmembrane transport"/>
    <property type="evidence" value="ECO:0007669"/>
    <property type="project" value="InterPro"/>
</dbReference>
<comment type="caution">
    <text evidence="2">The sequence shown here is derived from an EMBL/GenBank/DDBJ whole genome shotgun (WGS) entry which is preliminary data.</text>
</comment>
<evidence type="ECO:0008006" key="4">
    <source>
        <dbReference type="Google" id="ProtNLM"/>
    </source>
</evidence>